<dbReference type="AlphaFoldDB" id="A0A2D0L3E3"/>
<dbReference type="Proteomes" id="UP000221101">
    <property type="component" value="Unassembled WGS sequence"/>
</dbReference>
<evidence type="ECO:0000313" key="1">
    <source>
        <dbReference type="EMBL" id="PHM70199.1"/>
    </source>
</evidence>
<dbReference type="Pfam" id="PF05014">
    <property type="entry name" value="Nuc_deoxyrib_tr"/>
    <property type="match status" value="1"/>
</dbReference>
<accession>A0A2D0L3E3</accession>
<evidence type="ECO:0000313" key="2">
    <source>
        <dbReference type="Proteomes" id="UP000221101"/>
    </source>
</evidence>
<name>A0A2D0L3E3_9GAMM</name>
<dbReference type="GO" id="GO:0016740">
    <property type="term" value="F:transferase activity"/>
    <property type="evidence" value="ECO:0007669"/>
    <property type="project" value="UniProtKB-KW"/>
</dbReference>
<dbReference type="InterPro" id="IPR007710">
    <property type="entry name" value="Nucleoside_deoxyribTrfase"/>
</dbReference>
<reference evidence="1 2" key="1">
    <citation type="journal article" date="2017" name="Nat. Microbiol.">
        <title>Natural product diversity associated with the nematode symbionts Photorhabdus and Xenorhabdus.</title>
        <authorList>
            <person name="Tobias N.J."/>
            <person name="Wolff H."/>
            <person name="Djahanschiri B."/>
            <person name="Grundmann F."/>
            <person name="Kronenwerth M."/>
            <person name="Shi Y.M."/>
            <person name="Simonyi S."/>
            <person name="Grun P."/>
            <person name="Shapiro-Ilan D."/>
            <person name="Pidot S.J."/>
            <person name="Stinear T.P."/>
            <person name="Ebersberger I."/>
            <person name="Bode H.B."/>
        </authorList>
    </citation>
    <scope>NUCLEOTIDE SEQUENCE [LARGE SCALE GENOMIC DNA]</scope>
    <source>
        <strain evidence="1 2">DSM 17907</strain>
    </source>
</reference>
<comment type="caution">
    <text evidence="1">The sequence shown here is derived from an EMBL/GenBank/DDBJ whole genome shotgun (WGS) entry which is preliminary data.</text>
</comment>
<organism evidence="1 2">
    <name type="scientific">Xenorhabdus kozodoii</name>
    <dbReference type="NCBI Taxonomy" id="351676"/>
    <lineage>
        <taxon>Bacteria</taxon>
        <taxon>Pseudomonadati</taxon>
        <taxon>Pseudomonadota</taxon>
        <taxon>Gammaproteobacteria</taxon>
        <taxon>Enterobacterales</taxon>
        <taxon>Morganellaceae</taxon>
        <taxon>Xenorhabdus</taxon>
    </lineage>
</organism>
<dbReference type="OrthoDB" id="4743790at2"/>
<dbReference type="EMBL" id="NJCX01000026">
    <property type="protein sequence ID" value="PHM70199.1"/>
    <property type="molecule type" value="Genomic_DNA"/>
</dbReference>
<gene>
    <name evidence="1" type="ORF">Xkoz_03183</name>
</gene>
<protein>
    <submittedName>
        <fullName evidence="1">Nucleoside 2-deoxyribosyltransferase</fullName>
    </submittedName>
</protein>
<sequence>MSIIFSDLKIFIGGPIQHALKLRVLDNNLQVHIKSAIHHLESLGADVFSAHRTEQFGGTTHLFTPEEVSQRDRQWMEQCDIFAAILPVCPQQKQLIRTDGTHIELGWASALKRPIILVTEKPFNHSASHLLKGLSAIAQVHHISLNDFQHDPTILSHVIQSIVDNKINQKSSAVA</sequence>
<dbReference type="SUPFAM" id="SSF52309">
    <property type="entry name" value="N-(deoxy)ribosyltransferase-like"/>
    <property type="match status" value="1"/>
</dbReference>
<dbReference type="Gene3D" id="3.40.50.450">
    <property type="match status" value="1"/>
</dbReference>
<keyword evidence="2" id="KW-1185">Reference proteome</keyword>
<proteinExistence type="predicted"/>
<keyword evidence="1" id="KW-0808">Transferase</keyword>